<feature type="transmembrane region" description="Helical" evidence="1">
    <location>
        <begin position="39"/>
        <end position="65"/>
    </location>
</feature>
<sequence length="140" mass="14529">MKFCSKCGAQIDDAAVVCPNCGCSTQAAPRQKSALGTVALVFMIITIVAMLLSAIITAVGIPALLEAAGAGDSAEGQMMVITAIIQAVFSIIPLAWVIPMTVSLSRKLKNGVPVTTAFKVCTLIFVNLLSGILLLCMKDN</sequence>
<reference evidence="3" key="1">
    <citation type="submission" date="2020-10" db="EMBL/GenBank/DDBJ databases">
        <authorList>
            <person name="Gilroy R."/>
        </authorList>
    </citation>
    <scope>NUCLEOTIDE SEQUENCE</scope>
    <source>
        <strain evidence="3">ChiHjej12B11-7776</strain>
    </source>
</reference>
<evidence type="ECO:0000313" key="4">
    <source>
        <dbReference type="Proteomes" id="UP000886852"/>
    </source>
</evidence>
<evidence type="ECO:0000259" key="2">
    <source>
        <dbReference type="Pfam" id="PF13240"/>
    </source>
</evidence>
<keyword evidence="1" id="KW-0472">Membrane</keyword>
<name>A0A9D1SQ04_9BACT</name>
<evidence type="ECO:0000313" key="3">
    <source>
        <dbReference type="EMBL" id="HIU90551.1"/>
    </source>
</evidence>
<protein>
    <submittedName>
        <fullName evidence="3">Zinc ribbon domain-containing protein</fullName>
    </submittedName>
</protein>
<comment type="caution">
    <text evidence="3">The sequence shown here is derived from an EMBL/GenBank/DDBJ whole genome shotgun (WGS) entry which is preliminary data.</text>
</comment>
<organism evidence="3 4">
    <name type="scientific">Candidatus Fimimonas merdipullorum</name>
    <dbReference type="NCBI Taxonomy" id="2840822"/>
    <lineage>
        <taxon>Bacteria</taxon>
        <taxon>Pseudomonadati</taxon>
        <taxon>Myxococcota</taxon>
        <taxon>Myxococcia</taxon>
        <taxon>Myxococcales</taxon>
        <taxon>Cystobacterineae</taxon>
        <taxon>Myxococcaceae</taxon>
        <taxon>Myxococcaceae incertae sedis</taxon>
        <taxon>Candidatus Fimimonas</taxon>
    </lineage>
</organism>
<dbReference type="AlphaFoldDB" id="A0A9D1SQ04"/>
<dbReference type="Pfam" id="PF13240">
    <property type="entry name" value="Zn_Ribbon_1"/>
    <property type="match status" value="1"/>
</dbReference>
<feature type="domain" description="Zinc-ribbon" evidence="2">
    <location>
        <begin position="3"/>
        <end position="23"/>
    </location>
</feature>
<dbReference type="Proteomes" id="UP000886852">
    <property type="component" value="Unassembled WGS sequence"/>
</dbReference>
<feature type="transmembrane region" description="Helical" evidence="1">
    <location>
        <begin position="117"/>
        <end position="137"/>
    </location>
</feature>
<dbReference type="InterPro" id="IPR026870">
    <property type="entry name" value="Zinc_ribbon_dom"/>
</dbReference>
<accession>A0A9D1SQ04</accession>
<dbReference type="EMBL" id="DVOC01000017">
    <property type="protein sequence ID" value="HIU90551.1"/>
    <property type="molecule type" value="Genomic_DNA"/>
</dbReference>
<keyword evidence="1" id="KW-0812">Transmembrane</keyword>
<gene>
    <name evidence="3" type="ORF">IAC72_00855</name>
</gene>
<keyword evidence="1" id="KW-1133">Transmembrane helix</keyword>
<reference evidence="3" key="2">
    <citation type="journal article" date="2021" name="PeerJ">
        <title>Extensive microbial diversity within the chicken gut microbiome revealed by metagenomics and culture.</title>
        <authorList>
            <person name="Gilroy R."/>
            <person name="Ravi A."/>
            <person name="Getino M."/>
            <person name="Pursley I."/>
            <person name="Horton D.L."/>
            <person name="Alikhan N.F."/>
            <person name="Baker D."/>
            <person name="Gharbi K."/>
            <person name="Hall N."/>
            <person name="Watson M."/>
            <person name="Adriaenssens E.M."/>
            <person name="Foster-Nyarko E."/>
            <person name="Jarju S."/>
            <person name="Secka A."/>
            <person name="Antonio M."/>
            <person name="Oren A."/>
            <person name="Chaudhuri R.R."/>
            <person name="La Ragione R."/>
            <person name="Hildebrand F."/>
            <person name="Pallen M.J."/>
        </authorList>
    </citation>
    <scope>NUCLEOTIDE SEQUENCE</scope>
    <source>
        <strain evidence="3">ChiHjej12B11-7776</strain>
    </source>
</reference>
<evidence type="ECO:0000256" key="1">
    <source>
        <dbReference type="SAM" id="Phobius"/>
    </source>
</evidence>
<proteinExistence type="predicted"/>
<feature type="transmembrane region" description="Helical" evidence="1">
    <location>
        <begin position="77"/>
        <end position="97"/>
    </location>
</feature>